<protein>
    <submittedName>
        <fullName evidence="3">Uncharacterized protein</fullName>
    </submittedName>
</protein>
<accession>A0A3B0Z5J0</accession>
<reference evidence="3" key="1">
    <citation type="submission" date="2018-06" db="EMBL/GenBank/DDBJ databases">
        <authorList>
            <person name="Zhirakovskaya E."/>
        </authorList>
    </citation>
    <scope>NUCLEOTIDE SEQUENCE</scope>
</reference>
<proteinExistence type="predicted"/>
<keyword evidence="2" id="KW-0812">Transmembrane</keyword>
<evidence type="ECO:0000313" key="3">
    <source>
        <dbReference type="EMBL" id="VAW81529.1"/>
    </source>
</evidence>
<evidence type="ECO:0000256" key="2">
    <source>
        <dbReference type="SAM" id="Phobius"/>
    </source>
</evidence>
<keyword evidence="2" id="KW-1133">Transmembrane helix</keyword>
<feature type="region of interest" description="Disordered" evidence="1">
    <location>
        <begin position="790"/>
        <end position="813"/>
    </location>
</feature>
<keyword evidence="2" id="KW-0472">Membrane</keyword>
<gene>
    <name evidence="3" type="ORF">MNBD_GAMMA12-2487</name>
</gene>
<sequence length="813" mass="91564">MQSISRLALFIMIPFIVGATLVLTPQNTRITPSLLYHWQTHLTEEAEVIVNILDSKVLNILENSGYSLSETLGAKKASSNTKILFQKNTYYRDFANSVGKNIPHSTKTDQLPKVIPLQQGDIPEMVRLIRKFEDKGKRSRKDLKAGYYISQLSNNSQHPYSVESDGDEPRHFDYRWLYSPYGYFKLIAVVNRIDKIDFDKNSCGEVRFIYRLSYRSKSGGSTLPFFLNVVHQYPKNGSCKKFAVKWLASAKLSKQLRSLGNKATQHFAKFLIEGALRKLTFKQLETNYQSLRFTSGYMHDFGGQAMYFQRVFKISKGHLAPTSLENTPNVLAIEKNPVLLKQFIAFLALDNNLKKLDQGTLVINFNEKFLAKRSVSWSTLGRARTANKPYRRLFANKQHLLNTVDISKLTYIKSYAGLIERLDNMTCMGCHQSSGTAGFHMLGFADNKYSHGFNKQELPYSPHTYAESARRKAYVRQIALGKIANKFRPHSNFSRAKWTATSAIPKFDPLTIRSMCTISKNHFSASPSCKPHKGLKTVCHATVTNKGTAVLFGECILSEQKNHRNLFAGGACWQGQIIENSNLPTDRGPIPTYNYFAFRDKWRLIGALHANRGTGHKRQRYGCGLPKAGAPLGRRSRSCTVAEENFTVLDHLTVKSSHVKGTPSPSSASTIFKNNQIPNELCANQGGNGFDLCAATGNSGACLKTRVARAVLDTCYPGNFCREDYICQKFPNYHLIKPSDYWRKRRGKRVNQSSPAKISGATIAKIRQQKIGFCVPTYFLFNMRVDGHPSPTTGLAPGKPKINKSRPLRGYKK</sequence>
<dbReference type="AlphaFoldDB" id="A0A3B0Z5J0"/>
<dbReference type="EMBL" id="UOFL01000221">
    <property type="protein sequence ID" value="VAW81529.1"/>
    <property type="molecule type" value="Genomic_DNA"/>
</dbReference>
<organism evidence="3">
    <name type="scientific">hydrothermal vent metagenome</name>
    <dbReference type="NCBI Taxonomy" id="652676"/>
    <lineage>
        <taxon>unclassified sequences</taxon>
        <taxon>metagenomes</taxon>
        <taxon>ecological metagenomes</taxon>
    </lineage>
</organism>
<feature type="transmembrane region" description="Helical" evidence="2">
    <location>
        <begin position="7"/>
        <end position="24"/>
    </location>
</feature>
<feature type="compositionally biased region" description="Basic residues" evidence="1">
    <location>
        <begin position="801"/>
        <end position="813"/>
    </location>
</feature>
<name>A0A3B0Z5J0_9ZZZZ</name>
<evidence type="ECO:0000256" key="1">
    <source>
        <dbReference type="SAM" id="MobiDB-lite"/>
    </source>
</evidence>